<proteinExistence type="predicted"/>
<gene>
    <name evidence="6" type="ORF">ACFQ03_24285</name>
</gene>
<dbReference type="CDD" id="cd16914">
    <property type="entry name" value="EcfT"/>
    <property type="match status" value="1"/>
</dbReference>
<evidence type="ECO:0000256" key="2">
    <source>
        <dbReference type="ARBA" id="ARBA00022692"/>
    </source>
</evidence>
<comment type="subcellular location">
    <subcellularLocation>
        <location evidence="1">Membrane</location>
        <topology evidence="1">Multi-pass membrane protein</topology>
    </subcellularLocation>
</comment>
<evidence type="ECO:0000256" key="1">
    <source>
        <dbReference type="ARBA" id="ARBA00004141"/>
    </source>
</evidence>
<feature type="transmembrane region" description="Helical" evidence="5">
    <location>
        <begin position="21"/>
        <end position="40"/>
    </location>
</feature>
<organism evidence="6 7">
    <name type="scientific">Paenibacillus residui</name>
    <dbReference type="NCBI Taxonomy" id="629724"/>
    <lineage>
        <taxon>Bacteria</taxon>
        <taxon>Bacillati</taxon>
        <taxon>Bacillota</taxon>
        <taxon>Bacilli</taxon>
        <taxon>Bacillales</taxon>
        <taxon>Paenibacillaceae</taxon>
        <taxon>Paenibacillus</taxon>
    </lineage>
</organism>
<protein>
    <submittedName>
        <fullName evidence="6">Energy-coupling factor transporter transmembrane component T family protein</fullName>
    </submittedName>
</protein>
<feature type="transmembrane region" description="Helical" evidence="5">
    <location>
        <begin position="46"/>
        <end position="63"/>
    </location>
</feature>
<dbReference type="PANTHER" id="PTHR33514">
    <property type="entry name" value="PROTEIN ABCI12, CHLOROPLASTIC"/>
    <property type="match status" value="1"/>
</dbReference>
<keyword evidence="4 5" id="KW-0472">Membrane</keyword>
<dbReference type="InterPro" id="IPR003339">
    <property type="entry name" value="ABC/ECF_trnsptr_transmembrane"/>
</dbReference>
<sequence length="280" mass="31338">MSNPVHSAVPSAAPSSRTMAGMHPSAKLLLFLLAGSLALIFQDPRYLAGVALLHLLLVSRIGWTRSLFRTFLILGGISSVFTAVSWLLFVRVGNAYWEGTIPWIGYAIQITDTGILWSIGMGLRIATLVMLSVFYLFTTSPREMAMALKGIGLPFSIGFLISLIFRFIPLVKNDLATIREAQMVRGVRWDRGSLFTKLKAYAALIIPLIFTSLKRVQLIANALDSKGFQIRNRKHRYYRMPRWKGQEIAWIVISACLVGLCLYLARLHPNLYGILIPTRI</sequence>
<evidence type="ECO:0000256" key="4">
    <source>
        <dbReference type="ARBA" id="ARBA00023136"/>
    </source>
</evidence>
<keyword evidence="7" id="KW-1185">Reference proteome</keyword>
<feature type="transmembrane region" description="Helical" evidence="5">
    <location>
        <begin position="70"/>
        <end position="89"/>
    </location>
</feature>
<keyword evidence="2 5" id="KW-0812">Transmembrane</keyword>
<feature type="transmembrane region" description="Helical" evidence="5">
    <location>
        <begin position="248"/>
        <end position="265"/>
    </location>
</feature>
<reference evidence="7" key="1">
    <citation type="journal article" date="2019" name="Int. J. Syst. Evol. Microbiol.">
        <title>The Global Catalogue of Microorganisms (GCM) 10K type strain sequencing project: providing services to taxonomists for standard genome sequencing and annotation.</title>
        <authorList>
            <consortium name="The Broad Institute Genomics Platform"/>
            <consortium name="The Broad Institute Genome Sequencing Center for Infectious Disease"/>
            <person name="Wu L."/>
            <person name="Ma J."/>
        </authorList>
    </citation>
    <scope>NUCLEOTIDE SEQUENCE [LARGE SCALE GENOMIC DNA]</scope>
    <source>
        <strain evidence="7">CCUG 57263</strain>
    </source>
</reference>
<comment type="caution">
    <text evidence="6">The sequence shown here is derived from an EMBL/GenBank/DDBJ whole genome shotgun (WGS) entry which is preliminary data.</text>
</comment>
<dbReference type="PANTHER" id="PTHR33514:SF13">
    <property type="entry name" value="PROTEIN ABCI12, CHLOROPLASTIC"/>
    <property type="match status" value="1"/>
</dbReference>
<accession>A0ABW3DI74</accession>
<evidence type="ECO:0000256" key="3">
    <source>
        <dbReference type="ARBA" id="ARBA00022989"/>
    </source>
</evidence>
<dbReference type="Pfam" id="PF02361">
    <property type="entry name" value="CbiQ"/>
    <property type="match status" value="1"/>
</dbReference>
<evidence type="ECO:0000256" key="5">
    <source>
        <dbReference type="SAM" id="Phobius"/>
    </source>
</evidence>
<dbReference type="Proteomes" id="UP001597120">
    <property type="component" value="Unassembled WGS sequence"/>
</dbReference>
<keyword evidence="3 5" id="KW-1133">Transmembrane helix</keyword>
<evidence type="ECO:0000313" key="6">
    <source>
        <dbReference type="EMBL" id="MFD0872244.1"/>
    </source>
</evidence>
<name>A0ABW3DI74_9BACL</name>
<dbReference type="EMBL" id="JBHTIU010000104">
    <property type="protein sequence ID" value="MFD0872244.1"/>
    <property type="molecule type" value="Genomic_DNA"/>
</dbReference>
<dbReference type="RefSeq" id="WP_379291559.1">
    <property type="nucleotide sequence ID" value="NZ_JBHTIU010000104.1"/>
</dbReference>
<feature type="transmembrane region" description="Helical" evidence="5">
    <location>
        <begin position="150"/>
        <end position="168"/>
    </location>
</feature>
<feature type="transmembrane region" description="Helical" evidence="5">
    <location>
        <begin position="115"/>
        <end position="138"/>
    </location>
</feature>
<evidence type="ECO:0000313" key="7">
    <source>
        <dbReference type="Proteomes" id="UP001597120"/>
    </source>
</evidence>